<dbReference type="SUPFAM" id="SSF48452">
    <property type="entry name" value="TPR-like"/>
    <property type="match status" value="1"/>
</dbReference>
<dbReference type="GO" id="GO:0016301">
    <property type="term" value="F:kinase activity"/>
    <property type="evidence" value="ECO:0007669"/>
    <property type="project" value="UniProtKB-KW"/>
</dbReference>
<organism evidence="3 4">
    <name type="scientific">Chitinophaga caseinilytica</name>
    <dbReference type="NCBI Taxonomy" id="2267521"/>
    <lineage>
        <taxon>Bacteria</taxon>
        <taxon>Pseudomonadati</taxon>
        <taxon>Bacteroidota</taxon>
        <taxon>Chitinophagia</taxon>
        <taxon>Chitinophagales</taxon>
        <taxon>Chitinophagaceae</taxon>
        <taxon>Chitinophaga</taxon>
    </lineage>
</organism>
<feature type="domain" description="Signal transduction histidine kinase internal region" evidence="2">
    <location>
        <begin position="439"/>
        <end position="517"/>
    </location>
</feature>
<gene>
    <name evidence="3" type="ORF">WJU22_25045</name>
</gene>
<dbReference type="InterPro" id="IPR050640">
    <property type="entry name" value="Bact_2-comp_sensor_kinase"/>
</dbReference>
<keyword evidence="3" id="KW-0808">Transferase</keyword>
<dbReference type="Gene3D" id="1.25.40.10">
    <property type="entry name" value="Tetratricopeptide repeat domain"/>
    <property type="match status" value="1"/>
</dbReference>
<protein>
    <submittedName>
        <fullName evidence="3">Histidine kinase</fullName>
    </submittedName>
</protein>
<dbReference type="Proteomes" id="UP001449657">
    <property type="component" value="Chromosome"/>
</dbReference>
<keyword evidence="4" id="KW-1185">Reference proteome</keyword>
<dbReference type="EMBL" id="CP150096">
    <property type="protein sequence ID" value="WZN46166.1"/>
    <property type="molecule type" value="Genomic_DNA"/>
</dbReference>
<keyword evidence="1" id="KW-0812">Transmembrane</keyword>
<reference evidence="3 4" key="1">
    <citation type="submission" date="2024-03" db="EMBL/GenBank/DDBJ databases">
        <title>Chitinophaga caseinilytica sp. nov., a casein hydrolysing bacterium isolated from forest soil.</title>
        <authorList>
            <person name="Lee D.S."/>
            <person name="Han D.M."/>
            <person name="Baek J.H."/>
            <person name="Choi D.G."/>
            <person name="Jeon J.H."/>
            <person name="Jeon C.O."/>
        </authorList>
    </citation>
    <scope>NUCLEOTIDE SEQUENCE [LARGE SCALE GENOMIC DNA]</scope>
    <source>
        <strain evidence="3 4">KACC 19118</strain>
    </source>
</reference>
<sequence>MISRRLPVWGICFLAACRPPATPPDVTAFDQLEKTADSLQTASPQIQEHSWRQTLQTATARHDTTAIVYARYQLAKAVARTIPDSAEYHIGEALRQLGPDEANDILRFMLYNGAGIVAEQQRKYHQAAWCYNASAAIILNGQAPGTRPLAKVICLLNAGQYNTKQGQHPRAIRQMREALAILHQMPEPSTRHLFRAQSQLFAAMAEDGTPVDSLRHVLQNIRNIAQQTGDTLQLRFSEDHAGLFHTLAFQFDSAIVHYGRVRGFDEAALAAHQPSAPRNLYTTLANLVSLESRAGRLSAARQLTQRMKEIERSFSEMLADDERAIGLKALSDLQFAEKDVQAAQATTTELLQLKDQISRNAGVQSAAELDALYELQAKDRTIRQMDLQAAETGETLAMQRLLLLVAVLGGVLAVSWLVMAYYFQRQKRMREEQAGVLLQQQLLRAQMEPHFIFNTLGALQRFIRFNEQEPAIRYLGHFSRLLRSNLELSRQSYAPLTEEIEALENYLALQQMRFEQAFRYEIVCPDAEGAFIPPCSSSRSWKTRSCMGSG</sequence>
<evidence type="ECO:0000313" key="3">
    <source>
        <dbReference type="EMBL" id="WZN46166.1"/>
    </source>
</evidence>
<dbReference type="PROSITE" id="PS51257">
    <property type="entry name" value="PROKAR_LIPOPROTEIN"/>
    <property type="match status" value="1"/>
</dbReference>
<keyword evidence="3" id="KW-0418">Kinase</keyword>
<evidence type="ECO:0000313" key="4">
    <source>
        <dbReference type="Proteomes" id="UP001449657"/>
    </source>
</evidence>
<dbReference type="RefSeq" id="WP_341840907.1">
    <property type="nucleotide sequence ID" value="NZ_CP149792.1"/>
</dbReference>
<evidence type="ECO:0000256" key="1">
    <source>
        <dbReference type="SAM" id="Phobius"/>
    </source>
</evidence>
<keyword evidence="1" id="KW-0472">Membrane</keyword>
<name>A0ABZ2Z666_9BACT</name>
<dbReference type="Pfam" id="PF06580">
    <property type="entry name" value="His_kinase"/>
    <property type="match status" value="1"/>
</dbReference>
<evidence type="ECO:0000259" key="2">
    <source>
        <dbReference type="Pfam" id="PF06580"/>
    </source>
</evidence>
<dbReference type="PANTHER" id="PTHR34220:SF7">
    <property type="entry name" value="SENSOR HISTIDINE KINASE YPDA"/>
    <property type="match status" value="1"/>
</dbReference>
<proteinExistence type="predicted"/>
<dbReference type="InterPro" id="IPR011990">
    <property type="entry name" value="TPR-like_helical_dom_sf"/>
</dbReference>
<keyword evidence="1" id="KW-1133">Transmembrane helix</keyword>
<feature type="transmembrane region" description="Helical" evidence="1">
    <location>
        <begin position="401"/>
        <end position="423"/>
    </location>
</feature>
<dbReference type="PANTHER" id="PTHR34220">
    <property type="entry name" value="SENSOR HISTIDINE KINASE YPDA"/>
    <property type="match status" value="1"/>
</dbReference>
<accession>A0ABZ2Z666</accession>
<dbReference type="InterPro" id="IPR010559">
    <property type="entry name" value="Sig_transdc_His_kin_internal"/>
</dbReference>